<keyword evidence="2" id="KW-1185">Reference proteome</keyword>
<protein>
    <submittedName>
        <fullName evidence="1">Uncharacterized protein</fullName>
    </submittedName>
</protein>
<gene>
    <name evidence="1" type="ORF">PSON_ATCC_30995.1.T0280075</name>
</gene>
<accession>A0A8S1LW68</accession>
<dbReference type="AlphaFoldDB" id="A0A8S1LW68"/>
<name>A0A8S1LW68_9CILI</name>
<evidence type="ECO:0000313" key="1">
    <source>
        <dbReference type="EMBL" id="CAD8071469.1"/>
    </source>
</evidence>
<dbReference type="EMBL" id="CAJJDN010000028">
    <property type="protein sequence ID" value="CAD8071469.1"/>
    <property type="molecule type" value="Genomic_DNA"/>
</dbReference>
<proteinExistence type="predicted"/>
<comment type="caution">
    <text evidence="1">The sequence shown here is derived from an EMBL/GenBank/DDBJ whole genome shotgun (WGS) entry which is preliminary data.</text>
</comment>
<reference evidence="1" key="1">
    <citation type="submission" date="2021-01" db="EMBL/GenBank/DDBJ databases">
        <authorList>
            <consortium name="Genoscope - CEA"/>
            <person name="William W."/>
        </authorList>
    </citation>
    <scope>NUCLEOTIDE SEQUENCE</scope>
</reference>
<evidence type="ECO:0000313" key="2">
    <source>
        <dbReference type="Proteomes" id="UP000692954"/>
    </source>
</evidence>
<organism evidence="1 2">
    <name type="scientific">Paramecium sonneborni</name>
    <dbReference type="NCBI Taxonomy" id="65129"/>
    <lineage>
        <taxon>Eukaryota</taxon>
        <taxon>Sar</taxon>
        <taxon>Alveolata</taxon>
        <taxon>Ciliophora</taxon>
        <taxon>Intramacronucleata</taxon>
        <taxon>Oligohymenophorea</taxon>
        <taxon>Peniculida</taxon>
        <taxon>Parameciidae</taxon>
        <taxon>Paramecium</taxon>
    </lineage>
</organism>
<dbReference type="Proteomes" id="UP000692954">
    <property type="component" value="Unassembled WGS sequence"/>
</dbReference>
<sequence>MQINGRLSSYQIHSEINVEKEAAEMASRIMDRVRQKQNIKSSQRLTIKGEAFRSTEYQGRLSEFSSIRQGTNSIRDKKEIDFKSNFRQSQSTYNQFQSNPKHIEIVKTPQKFNLKLQSSTELNDLHQQTINLHNNYYPPEPQSQSTTDKPDSNKLIKLMDTMNSIVNGKSESNVKNRKIDSITHSKSILSNKTTQISTPLKLNKEEIVSQLLGSLRNSNKYSEYANSGQK</sequence>